<accession>A0A1H2PYU5</accession>
<dbReference type="AlphaFoldDB" id="A0A1H2PYU5"/>
<evidence type="ECO:0000313" key="1">
    <source>
        <dbReference type="EMBL" id="SDW00057.1"/>
    </source>
</evidence>
<organism evidence="1 2">
    <name type="scientific">Thiocapsa roseopersicina</name>
    <dbReference type="NCBI Taxonomy" id="1058"/>
    <lineage>
        <taxon>Bacteria</taxon>
        <taxon>Pseudomonadati</taxon>
        <taxon>Pseudomonadota</taxon>
        <taxon>Gammaproteobacteria</taxon>
        <taxon>Chromatiales</taxon>
        <taxon>Chromatiaceae</taxon>
        <taxon>Thiocapsa</taxon>
    </lineage>
</organism>
<dbReference type="EMBL" id="FNNZ01000001">
    <property type="protein sequence ID" value="SDW00057.1"/>
    <property type="molecule type" value="Genomic_DNA"/>
</dbReference>
<dbReference type="OrthoDB" id="532567at2"/>
<keyword evidence="2" id="KW-1185">Reference proteome</keyword>
<protein>
    <submittedName>
        <fullName evidence="1">Uncharacterized protein</fullName>
    </submittedName>
</protein>
<proteinExistence type="predicted"/>
<gene>
    <name evidence="1" type="ORF">SAMN05421783_1015</name>
</gene>
<reference evidence="2" key="1">
    <citation type="submission" date="2016-10" db="EMBL/GenBank/DDBJ databases">
        <authorList>
            <person name="Varghese N."/>
            <person name="Submissions S."/>
        </authorList>
    </citation>
    <scope>NUCLEOTIDE SEQUENCE [LARGE SCALE GENOMIC DNA]</scope>
    <source>
        <strain evidence="2">DSM 217</strain>
    </source>
</reference>
<dbReference type="Proteomes" id="UP000198816">
    <property type="component" value="Unassembled WGS sequence"/>
</dbReference>
<evidence type="ECO:0000313" key="2">
    <source>
        <dbReference type="Proteomes" id="UP000198816"/>
    </source>
</evidence>
<name>A0A1H2PYU5_THIRO</name>
<sequence>MKKTKLDQEDDLLPEYDLKALRVRKFGPERRIFPQHGVVLAPDVASAFPDSNSVNEALRFLLRVTKQGEAISHTQERRP</sequence>